<feature type="signal peptide" evidence="1">
    <location>
        <begin position="1"/>
        <end position="20"/>
    </location>
</feature>
<keyword evidence="1" id="KW-0732">Signal</keyword>
<evidence type="ECO:0000313" key="2">
    <source>
        <dbReference type="EMBL" id="KAE9004705.1"/>
    </source>
</evidence>
<evidence type="ECO:0000313" key="3">
    <source>
        <dbReference type="EMBL" id="KAE9008681.1"/>
    </source>
</evidence>
<evidence type="ECO:0000313" key="5">
    <source>
        <dbReference type="Proteomes" id="UP000429607"/>
    </source>
</evidence>
<organism evidence="3 5">
    <name type="scientific">Phytophthora rubi</name>
    <dbReference type="NCBI Taxonomy" id="129364"/>
    <lineage>
        <taxon>Eukaryota</taxon>
        <taxon>Sar</taxon>
        <taxon>Stramenopiles</taxon>
        <taxon>Oomycota</taxon>
        <taxon>Peronosporomycetes</taxon>
        <taxon>Peronosporales</taxon>
        <taxon>Peronosporaceae</taxon>
        <taxon>Phytophthora</taxon>
    </lineage>
</organism>
<dbReference type="Proteomes" id="UP000435112">
    <property type="component" value="Unassembled WGS sequence"/>
</dbReference>
<dbReference type="Proteomes" id="UP000429607">
    <property type="component" value="Unassembled WGS sequence"/>
</dbReference>
<proteinExistence type="predicted"/>
<dbReference type="EMBL" id="QXFV01001325">
    <property type="protein sequence ID" value="KAE9008681.1"/>
    <property type="molecule type" value="Genomic_DNA"/>
</dbReference>
<evidence type="ECO:0000313" key="4">
    <source>
        <dbReference type="EMBL" id="KAE9318255.1"/>
    </source>
</evidence>
<dbReference type="AlphaFoldDB" id="A0A6A3KMW8"/>
<gene>
    <name evidence="3" type="ORF">PR001_g16628</name>
    <name evidence="2" type="ORF">PR002_g16991</name>
    <name evidence="4" type="ORF">PR003_g18281</name>
</gene>
<evidence type="ECO:0000256" key="1">
    <source>
        <dbReference type="SAM" id="SignalP"/>
    </source>
</evidence>
<evidence type="ECO:0000313" key="7">
    <source>
        <dbReference type="Proteomes" id="UP000435112"/>
    </source>
</evidence>
<protein>
    <submittedName>
        <fullName evidence="3">Uncharacterized protein</fullName>
    </submittedName>
</protein>
<accession>A0A6A3KMW8</accession>
<feature type="chain" id="PRO_5036164784" evidence="1">
    <location>
        <begin position="21"/>
        <end position="55"/>
    </location>
</feature>
<keyword evidence="6" id="KW-1185">Reference proteome</keyword>
<name>A0A6A3KMW8_9STRA</name>
<dbReference type="EMBL" id="QXFT01001453">
    <property type="protein sequence ID" value="KAE9318255.1"/>
    <property type="molecule type" value="Genomic_DNA"/>
</dbReference>
<comment type="caution">
    <text evidence="3">The sequence shown here is derived from an EMBL/GenBank/DDBJ whole genome shotgun (WGS) entry which is preliminary data.</text>
</comment>
<dbReference type="EMBL" id="QXFU01001334">
    <property type="protein sequence ID" value="KAE9004705.1"/>
    <property type="molecule type" value="Genomic_DNA"/>
</dbReference>
<sequence length="55" mass="6145">MPASLTVLFCLLGLISTFSSHFICFTFSDQRPNYSPNCSYGQVEVAIQFHAEQTP</sequence>
<reference evidence="5 7" key="1">
    <citation type="submission" date="2018-09" db="EMBL/GenBank/DDBJ databases">
        <title>Genomic investigation of the strawberry pathogen Phytophthora fragariae indicates pathogenicity is determined by transcriptional variation in three key races.</title>
        <authorList>
            <person name="Adams T.M."/>
            <person name="Armitage A.D."/>
            <person name="Sobczyk M.K."/>
            <person name="Bates H.J."/>
            <person name="Dunwell J.M."/>
            <person name="Nellist C.F."/>
            <person name="Harrison R.J."/>
        </authorList>
    </citation>
    <scope>NUCLEOTIDE SEQUENCE [LARGE SCALE GENOMIC DNA]</scope>
    <source>
        <strain evidence="3 5">SCRP249</strain>
        <strain evidence="2 7">SCRP324</strain>
        <strain evidence="4 6">SCRP333</strain>
    </source>
</reference>
<dbReference type="Proteomes" id="UP000434957">
    <property type="component" value="Unassembled WGS sequence"/>
</dbReference>
<evidence type="ECO:0000313" key="6">
    <source>
        <dbReference type="Proteomes" id="UP000434957"/>
    </source>
</evidence>